<dbReference type="AlphaFoldDB" id="B5CWT2"/>
<dbReference type="GeneID" id="43183676"/>
<dbReference type="GO" id="GO:0000156">
    <property type="term" value="F:phosphorelay response regulator activity"/>
    <property type="evidence" value="ECO:0007669"/>
    <property type="project" value="InterPro"/>
</dbReference>
<dbReference type="InterPro" id="IPR046947">
    <property type="entry name" value="LytR-like"/>
</dbReference>
<dbReference type="PANTHER" id="PTHR37299:SF1">
    <property type="entry name" value="STAGE 0 SPORULATION PROTEIN A HOMOLOG"/>
    <property type="match status" value="1"/>
</dbReference>
<dbReference type="Gene3D" id="2.40.50.1020">
    <property type="entry name" value="LytTr DNA-binding domain"/>
    <property type="match status" value="1"/>
</dbReference>
<organism evidence="2 3">
    <name type="scientific">Phocaeicola plebeius (strain DSM 17135 / JCM 12973 / CCUG 54634 / M2)</name>
    <name type="common">Bacteroides plebeius</name>
    <dbReference type="NCBI Taxonomy" id="484018"/>
    <lineage>
        <taxon>Bacteria</taxon>
        <taxon>Pseudomonadati</taxon>
        <taxon>Bacteroidota</taxon>
        <taxon>Bacteroidia</taxon>
        <taxon>Bacteroidales</taxon>
        <taxon>Bacteroidaceae</taxon>
        <taxon>Phocaeicola</taxon>
    </lineage>
</organism>
<gene>
    <name evidence="2" type="ORF">BACPLE_01172</name>
</gene>
<evidence type="ECO:0000259" key="1">
    <source>
        <dbReference type="PROSITE" id="PS50930"/>
    </source>
</evidence>
<dbReference type="OrthoDB" id="1116942at2"/>
<dbReference type="Proteomes" id="UP000003452">
    <property type="component" value="Unassembled WGS sequence"/>
</dbReference>
<dbReference type="PANTHER" id="PTHR37299">
    <property type="entry name" value="TRANSCRIPTIONAL REGULATOR-RELATED"/>
    <property type="match status" value="1"/>
</dbReference>
<accession>B5CWT2</accession>
<evidence type="ECO:0000313" key="2">
    <source>
        <dbReference type="EMBL" id="EDY96729.1"/>
    </source>
</evidence>
<sequence>MKQLNQEMVIILPKGMENIPVRVIHDDNTTELTVKLVNQPAKGRTCMESENLHTAIYHQNRYEHVPMNEIEWIEANGSYCHVHTVKNRKITLSYPLRLIQDVLPEQAFIRIHRSYLINIDHIKFIDGNCVMVGGRFLKIGKEYQKRLLDRFVFLGVRNKPKCETE</sequence>
<feature type="domain" description="HTH LytTR-type" evidence="1">
    <location>
        <begin position="65"/>
        <end position="126"/>
    </location>
</feature>
<dbReference type="EMBL" id="ABQC02000012">
    <property type="protein sequence ID" value="EDY96729.1"/>
    <property type="molecule type" value="Genomic_DNA"/>
</dbReference>
<name>B5CWT2_PHOPM</name>
<dbReference type="PROSITE" id="PS50930">
    <property type="entry name" value="HTH_LYTTR"/>
    <property type="match status" value="1"/>
</dbReference>
<dbReference type="HOGENOM" id="CLU_1607582_0_0_10"/>
<evidence type="ECO:0000313" key="3">
    <source>
        <dbReference type="Proteomes" id="UP000003452"/>
    </source>
</evidence>
<dbReference type="GO" id="GO:0003677">
    <property type="term" value="F:DNA binding"/>
    <property type="evidence" value="ECO:0007669"/>
    <property type="project" value="UniProtKB-KW"/>
</dbReference>
<dbReference type="Pfam" id="PF04397">
    <property type="entry name" value="LytTR"/>
    <property type="match status" value="1"/>
</dbReference>
<dbReference type="InterPro" id="IPR007492">
    <property type="entry name" value="LytTR_DNA-bd_dom"/>
</dbReference>
<keyword evidence="2" id="KW-0238">DNA-binding</keyword>
<proteinExistence type="predicted"/>
<reference evidence="2 3" key="2">
    <citation type="submission" date="2008-08" db="EMBL/GenBank/DDBJ databases">
        <authorList>
            <person name="Fulton L."/>
            <person name="Clifton S."/>
            <person name="Fulton B."/>
            <person name="Xu J."/>
            <person name="Minx P."/>
            <person name="Pepin K.H."/>
            <person name="Johnson M."/>
            <person name="Thiruvilangam P."/>
            <person name="Bhonagiri V."/>
            <person name="Nash W.E."/>
            <person name="Mardis E.R."/>
            <person name="Wilson R.K."/>
        </authorList>
    </citation>
    <scope>NUCLEOTIDE SEQUENCE [LARGE SCALE GENOMIC DNA]</scope>
    <source>
        <strain evidence="3">DSM 17135 / JCM 12973 / M2</strain>
    </source>
</reference>
<dbReference type="SMART" id="SM00850">
    <property type="entry name" value="LytTR"/>
    <property type="match status" value="1"/>
</dbReference>
<protein>
    <submittedName>
        <fullName evidence="2">LytTr DNA-binding domain protein</fullName>
    </submittedName>
</protein>
<reference evidence="2 3" key="1">
    <citation type="submission" date="2008-08" db="EMBL/GenBank/DDBJ databases">
        <title>Draft genome sequence of Bacteroides plebeius (DSM 17135).</title>
        <authorList>
            <person name="Sudarsanam P."/>
            <person name="Ley R."/>
            <person name="Guruge J."/>
            <person name="Turnbaugh P.J."/>
            <person name="Mahowald M."/>
            <person name="Liep D."/>
            <person name="Gordon J."/>
        </authorList>
    </citation>
    <scope>NUCLEOTIDE SEQUENCE [LARGE SCALE GENOMIC DNA]</scope>
    <source>
        <strain evidence="3">DSM 17135 / JCM 12973 / M2</strain>
    </source>
</reference>
<dbReference type="RefSeq" id="WP_007558919.1">
    <property type="nucleotide sequence ID" value="NZ_DS990119.1"/>
</dbReference>
<dbReference type="eggNOG" id="COG3279">
    <property type="taxonomic scope" value="Bacteria"/>
</dbReference>
<comment type="caution">
    <text evidence="2">The sequence shown here is derived from an EMBL/GenBank/DDBJ whole genome shotgun (WGS) entry which is preliminary data.</text>
</comment>